<feature type="region of interest" description="Disordered" evidence="2">
    <location>
        <begin position="458"/>
        <end position="502"/>
    </location>
</feature>
<accession>A0A1H0GRR0</accession>
<feature type="coiled-coil region" evidence="1">
    <location>
        <begin position="185"/>
        <end position="307"/>
    </location>
</feature>
<feature type="domain" description="Crescentin coiled-coil" evidence="3">
    <location>
        <begin position="94"/>
        <end position="452"/>
    </location>
</feature>
<evidence type="ECO:0000256" key="2">
    <source>
        <dbReference type="SAM" id="MobiDB-lite"/>
    </source>
</evidence>
<feature type="region of interest" description="Disordered" evidence="2">
    <location>
        <begin position="1"/>
        <end position="36"/>
    </location>
</feature>
<dbReference type="STRING" id="1166073.SAMN05192530_103282"/>
<dbReference type="AlphaFoldDB" id="A0A1H0GRR0"/>
<evidence type="ECO:0000313" key="4">
    <source>
        <dbReference type="EMBL" id="SDO09540.1"/>
    </source>
</evidence>
<sequence length="502" mass="56611">MNSPLSFLFRREGRTTDKGEPARRVLPSIGDDPNREETRVRFQPQIPPLDGIGQRNEMLKVRIGEMSERLGELRTLTDDFSALINPIEAIAEELPKAQARILELEAILSQEMEGNQSLRREVDSLLGRYSAASSDLATAVARVGRLETSAREQEAAFEEQRLLLREKTTHANALERQLLAEAEHNQSLNLEVKTLRAEATVAEQALLDAERMLGEETEQRHLAEQEGRRLQSLTEDQAAEILQLTARVEEFEQLADAHLQQVRHLQAQLAVEQAARQKQAAQHENDLTALKTERSGANLKLESLTARLAATDQILGQVRHQLREREEAFRASERASKEAIAEKASFERRHDGIRNDLTRVTAQLGESQKARAELEARCDMLIKALAAKDSQLEGVTTRANNLSERVEALTQRFEKDRLALEATNRRLIEELQNEKAERTLAQGALDIARESRTALQRQNENLKRATRGRSVEGLGMDVGSEASRYEERPSNVRPFSTPDRED</sequence>
<dbReference type="InterPro" id="IPR043652">
    <property type="entry name" value="CreS_CC"/>
</dbReference>
<dbReference type="SUPFAM" id="SSF57997">
    <property type="entry name" value="Tropomyosin"/>
    <property type="match status" value="1"/>
</dbReference>
<name>A0A1H0GRR0_9HYPH</name>
<keyword evidence="1" id="KW-0175">Coiled coil</keyword>
<evidence type="ECO:0000259" key="3">
    <source>
        <dbReference type="Pfam" id="PF19220"/>
    </source>
</evidence>
<evidence type="ECO:0000313" key="5">
    <source>
        <dbReference type="Proteomes" id="UP000198793"/>
    </source>
</evidence>
<gene>
    <name evidence="4" type="ORF">SAMN05192530_103282</name>
</gene>
<dbReference type="EMBL" id="FNIT01000003">
    <property type="protein sequence ID" value="SDO09540.1"/>
    <property type="molecule type" value="Genomic_DNA"/>
</dbReference>
<dbReference type="Pfam" id="PF19220">
    <property type="entry name" value="Rod_CreS"/>
    <property type="match status" value="1"/>
</dbReference>
<keyword evidence="5" id="KW-1185">Reference proteome</keyword>
<proteinExistence type="predicted"/>
<evidence type="ECO:0000256" key="1">
    <source>
        <dbReference type="SAM" id="Coils"/>
    </source>
</evidence>
<organism evidence="4 5">
    <name type="scientific">Aureimonas jatrophae</name>
    <dbReference type="NCBI Taxonomy" id="1166073"/>
    <lineage>
        <taxon>Bacteria</taxon>
        <taxon>Pseudomonadati</taxon>
        <taxon>Pseudomonadota</taxon>
        <taxon>Alphaproteobacteria</taxon>
        <taxon>Hyphomicrobiales</taxon>
        <taxon>Aurantimonadaceae</taxon>
        <taxon>Aureimonas</taxon>
    </lineage>
</organism>
<protein>
    <submittedName>
        <fullName evidence="4">Crescentin</fullName>
    </submittedName>
</protein>
<feature type="compositionally biased region" description="Basic and acidic residues" evidence="2">
    <location>
        <begin position="9"/>
        <end position="23"/>
    </location>
</feature>
<reference evidence="4 5" key="1">
    <citation type="submission" date="2016-10" db="EMBL/GenBank/DDBJ databases">
        <authorList>
            <person name="de Groot N.N."/>
        </authorList>
    </citation>
    <scope>NUCLEOTIDE SEQUENCE [LARGE SCALE GENOMIC DNA]</scope>
    <source>
        <strain evidence="5">L7-484,KACC 16230,DSM 25025</strain>
    </source>
</reference>
<dbReference type="Proteomes" id="UP000198793">
    <property type="component" value="Unassembled WGS sequence"/>
</dbReference>